<dbReference type="eggNOG" id="COG2197">
    <property type="taxonomic scope" value="Bacteria"/>
</dbReference>
<dbReference type="PROSITE" id="PS50110">
    <property type="entry name" value="RESPONSE_REGULATORY"/>
    <property type="match status" value="1"/>
</dbReference>
<reference evidence="4" key="1">
    <citation type="journal article" date="2011" name="MBio">
        <title>Novel metabolic attributes of the genus Cyanothece, comprising a group of unicellular nitrogen-fixing Cyanobacteria.</title>
        <authorList>
            <person name="Bandyopadhyay A."/>
            <person name="Elvitigala T."/>
            <person name="Welsh E."/>
            <person name="Stockel J."/>
            <person name="Liberton M."/>
            <person name="Min H."/>
            <person name="Sherman L.A."/>
            <person name="Pakrasi H.B."/>
        </authorList>
    </citation>
    <scope>NUCLEOTIDE SEQUENCE [LARGE SCALE GENOMIC DNA]</scope>
    <source>
        <strain evidence="4">PCC 7822</strain>
    </source>
</reference>
<dbReference type="EMBL" id="CP002198">
    <property type="protein sequence ID" value="ADN14078.1"/>
    <property type="molecule type" value="Genomic_DNA"/>
</dbReference>
<dbReference type="HOGENOM" id="CLU_000445_69_15_3"/>
<dbReference type="GO" id="GO:0000160">
    <property type="term" value="P:phosphorelay signal transduction system"/>
    <property type="evidence" value="ECO:0007669"/>
    <property type="project" value="InterPro"/>
</dbReference>
<keyword evidence="4" id="KW-1185">Reference proteome</keyword>
<evidence type="ECO:0000256" key="1">
    <source>
        <dbReference type="PROSITE-ProRule" id="PRU00169"/>
    </source>
</evidence>
<evidence type="ECO:0000313" key="3">
    <source>
        <dbReference type="EMBL" id="ADN14078.1"/>
    </source>
</evidence>
<evidence type="ECO:0000313" key="4">
    <source>
        <dbReference type="Proteomes" id="UP000008206"/>
    </source>
</evidence>
<dbReference type="Pfam" id="PF00072">
    <property type="entry name" value="Response_reg"/>
    <property type="match status" value="1"/>
</dbReference>
<feature type="modified residue" description="4-aspartylphosphate" evidence="1">
    <location>
        <position position="62"/>
    </location>
</feature>
<organism evidence="3 4">
    <name type="scientific">Gloeothece verrucosa (strain PCC 7822)</name>
    <name type="common">Cyanothece sp. (strain PCC 7822)</name>
    <dbReference type="NCBI Taxonomy" id="497965"/>
    <lineage>
        <taxon>Bacteria</taxon>
        <taxon>Bacillati</taxon>
        <taxon>Cyanobacteriota</taxon>
        <taxon>Cyanophyceae</taxon>
        <taxon>Oscillatoriophycideae</taxon>
        <taxon>Chroococcales</taxon>
        <taxon>Aphanothecaceae</taxon>
        <taxon>Gloeothece</taxon>
        <taxon>Gloeothece verrucosa</taxon>
    </lineage>
</organism>
<dbReference type="KEGG" id="cyj:Cyan7822_2098"/>
<dbReference type="Proteomes" id="UP000008206">
    <property type="component" value="Chromosome"/>
</dbReference>
<feature type="domain" description="Response regulatory" evidence="2">
    <location>
        <begin position="11"/>
        <end position="127"/>
    </location>
</feature>
<dbReference type="Gene3D" id="3.40.50.2300">
    <property type="match status" value="1"/>
</dbReference>
<dbReference type="AlphaFoldDB" id="E0UCK7"/>
<dbReference type="RefSeq" id="WP_013322184.1">
    <property type="nucleotide sequence ID" value="NC_014501.1"/>
</dbReference>
<dbReference type="SMART" id="SM00448">
    <property type="entry name" value="REC"/>
    <property type="match status" value="1"/>
</dbReference>
<dbReference type="OrthoDB" id="9790669at2"/>
<dbReference type="PANTHER" id="PTHR43228">
    <property type="entry name" value="TWO-COMPONENT RESPONSE REGULATOR"/>
    <property type="match status" value="1"/>
</dbReference>
<evidence type="ECO:0000259" key="2">
    <source>
        <dbReference type="PROSITE" id="PS50110"/>
    </source>
</evidence>
<dbReference type="InterPro" id="IPR058245">
    <property type="entry name" value="NreC/VraR/RcsB-like_REC"/>
</dbReference>
<keyword evidence="1" id="KW-0597">Phosphoprotein</keyword>
<dbReference type="SUPFAM" id="SSF52172">
    <property type="entry name" value="CheY-like"/>
    <property type="match status" value="1"/>
</dbReference>
<dbReference type="InterPro" id="IPR001789">
    <property type="entry name" value="Sig_transdc_resp-reg_receiver"/>
</dbReference>
<dbReference type="PANTHER" id="PTHR43228:SF1">
    <property type="entry name" value="TWO-COMPONENT RESPONSE REGULATOR ARR22"/>
    <property type="match status" value="1"/>
</dbReference>
<accession>E0UCK7</accession>
<dbReference type="InterPro" id="IPR052048">
    <property type="entry name" value="ST_Response_Regulator"/>
</dbReference>
<sequence>MLLTNRQCMVRVLIVDDHDLTRLSLKLSLSKDEEIDIVGLAENGLEAIEKVKASCPDVIILDLQMPILNGLSAASEIKQIAPNTRIIAYTSLEDPQTEVMCQTVPIDRVCQKDIAIHQLVHLIKELGKQPNIQPLC</sequence>
<gene>
    <name evidence="3" type="ordered locus">Cyan7822_2098</name>
</gene>
<protein>
    <submittedName>
        <fullName evidence="3">Response regulator receiver protein</fullName>
    </submittedName>
</protein>
<dbReference type="InterPro" id="IPR011006">
    <property type="entry name" value="CheY-like_superfamily"/>
</dbReference>
<dbReference type="CDD" id="cd17535">
    <property type="entry name" value="REC_NarL-like"/>
    <property type="match status" value="1"/>
</dbReference>
<proteinExistence type="predicted"/>
<dbReference type="STRING" id="497965.Cyan7822_2098"/>
<name>E0UCK7_GLOV7</name>